<keyword evidence="1" id="KW-1133">Transmembrane helix</keyword>
<protein>
    <submittedName>
        <fullName evidence="2">Uncharacterized protein</fullName>
    </submittedName>
</protein>
<reference evidence="3" key="2">
    <citation type="submission" date="2024-08" db="EMBL/GenBank/DDBJ databases">
        <title>Phylogenomic analyses of a clade within the roseobacter group suggest taxonomic reassignments of species of the genera Aestuariivita, Citreicella, Loktanella, Nautella, Pelagibaca, Ruegeria, Thalassobius, Thiobacimonas and Tropicibacter, and the proposal o.</title>
        <authorList>
            <person name="Jeon C.O."/>
        </authorList>
    </citation>
    <scope>NUCLEOTIDE SEQUENCE [LARGE SCALE GENOMIC DNA]</scope>
    <source>
        <strain evidence="3">SS1-5</strain>
    </source>
</reference>
<dbReference type="AlphaFoldDB" id="A0AAN0NL66"/>
<organism evidence="2 3">
    <name type="scientific">Yoonia rhodophyticola</name>
    <dbReference type="NCBI Taxonomy" id="3137370"/>
    <lineage>
        <taxon>Bacteria</taxon>
        <taxon>Pseudomonadati</taxon>
        <taxon>Pseudomonadota</taxon>
        <taxon>Alphaproteobacteria</taxon>
        <taxon>Rhodobacterales</taxon>
        <taxon>Paracoccaceae</taxon>
        <taxon>Yoonia</taxon>
    </lineage>
</organism>
<reference evidence="2 3" key="1">
    <citation type="submission" date="2024-04" db="EMBL/GenBank/DDBJ databases">
        <title>Phylogenomic analyses of a clade within the roseobacter group suggest taxonomic reassignments of species of the genera Aestuariivita, Citreicella, Loktanella, Nautella, Pelagibaca, Ruegeria, Thalassobius, Thiobacimonas and Tropicibacter, and the proposal o.</title>
        <authorList>
            <person name="Jeon C.O."/>
        </authorList>
    </citation>
    <scope>NUCLEOTIDE SEQUENCE [LARGE SCALE GENOMIC DNA]</scope>
    <source>
        <strain evidence="2 3">SS1-5</strain>
    </source>
</reference>
<evidence type="ECO:0000256" key="1">
    <source>
        <dbReference type="SAM" id="Phobius"/>
    </source>
</evidence>
<keyword evidence="1" id="KW-0812">Transmembrane</keyword>
<proteinExistence type="predicted"/>
<dbReference type="EMBL" id="CP151767">
    <property type="protein sequence ID" value="WZU66419.1"/>
    <property type="molecule type" value="Genomic_DNA"/>
</dbReference>
<evidence type="ECO:0000313" key="2">
    <source>
        <dbReference type="EMBL" id="WZU66419.1"/>
    </source>
</evidence>
<name>A0AAN0NL66_9RHOB</name>
<accession>A0AAN0NL66</accession>
<evidence type="ECO:0000313" key="3">
    <source>
        <dbReference type="Proteomes" id="UP001470809"/>
    </source>
</evidence>
<gene>
    <name evidence="2" type="ORF">AABB31_15340</name>
</gene>
<keyword evidence="1" id="KW-0472">Membrane</keyword>
<keyword evidence="3" id="KW-1185">Reference proteome</keyword>
<feature type="transmembrane region" description="Helical" evidence="1">
    <location>
        <begin position="67"/>
        <end position="89"/>
    </location>
</feature>
<dbReference type="Proteomes" id="UP001470809">
    <property type="component" value="Chromosome"/>
</dbReference>
<sequence>MIFDAALHFGRVSLKPNGGHCGQQTTQPVKVVFGRCMADPYPPRDGAKRYRFESFFLKLGQTGLNQGYFEVAMMIFFLFSFSTLTPPYFQCKFFFWTLQGIALNNLPMEIYSGDIK</sequence>